<sequence length="132" mass="14970">MPKLSDLVNVDINRDTIKIQGVPIPVIFTFRSFPYVEEAYGKSYEEFEKDMNDMLKDGRVTLGNNETKLMNALIYAMVKSGGTDCSPQEIESSIPVSDLGGVFQVALNIFNRQNFQISDMERIKSEKKSETY</sequence>
<comment type="caution">
    <text evidence="1">The sequence shown here is derived from an EMBL/GenBank/DDBJ whole genome shotgun (WGS) entry which is preliminary data.</text>
</comment>
<dbReference type="Proteomes" id="UP001526147">
    <property type="component" value="Unassembled WGS sequence"/>
</dbReference>
<name>A0ABT3DCB8_9BACI</name>
<evidence type="ECO:0008006" key="3">
    <source>
        <dbReference type="Google" id="ProtNLM"/>
    </source>
</evidence>
<gene>
    <name evidence="1" type="ORF">OIH86_03465</name>
</gene>
<evidence type="ECO:0000313" key="1">
    <source>
        <dbReference type="EMBL" id="MCV9884699.1"/>
    </source>
</evidence>
<accession>A0ABT3DCB8</accession>
<dbReference type="EMBL" id="JAOYEY010000023">
    <property type="protein sequence ID" value="MCV9884699.1"/>
    <property type="molecule type" value="Genomic_DNA"/>
</dbReference>
<evidence type="ECO:0000313" key="2">
    <source>
        <dbReference type="Proteomes" id="UP001526147"/>
    </source>
</evidence>
<reference evidence="1 2" key="1">
    <citation type="submission" date="2022-10" db="EMBL/GenBank/DDBJ databases">
        <title>Draft genome assembly of moderately radiation resistant bacterium Metabacillus halosaccharovorans.</title>
        <authorList>
            <person name="Pal S."/>
            <person name="Gopinathan A."/>
        </authorList>
    </citation>
    <scope>NUCLEOTIDE SEQUENCE [LARGE SCALE GENOMIC DNA]</scope>
    <source>
        <strain evidence="1 2">VITHBRA001</strain>
    </source>
</reference>
<dbReference type="RefSeq" id="WP_264141618.1">
    <property type="nucleotide sequence ID" value="NZ_JAOYEY010000023.1"/>
</dbReference>
<proteinExistence type="predicted"/>
<organism evidence="1 2">
    <name type="scientific">Metabacillus halosaccharovorans</name>
    <dbReference type="NCBI Taxonomy" id="930124"/>
    <lineage>
        <taxon>Bacteria</taxon>
        <taxon>Bacillati</taxon>
        <taxon>Bacillota</taxon>
        <taxon>Bacilli</taxon>
        <taxon>Bacillales</taxon>
        <taxon>Bacillaceae</taxon>
        <taxon>Metabacillus</taxon>
    </lineage>
</organism>
<keyword evidence="2" id="KW-1185">Reference proteome</keyword>
<protein>
    <recommendedName>
        <fullName evidence="3">Phage protein</fullName>
    </recommendedName>
</protein>